<keyword evidence="5" id="KW-1133">Transmembrane helix</keyword>
<keyword evidence="4" id="KW-0418">Kinase</keyword>
<dbReference type="CDD" id="cd06225">
    <property type="entry name" value="HAMP"/>
    <property type="match status" value="1"/>
</dbReference>
<dbReference type="PROSITE" id="PS50885">
    <property type="entry name" value="HAMP"/>
    <property type="match status" value="1"/>
</dbReference>
<dbReference type="Gene3D" id="6.10.340.10">
    <property type="match status" value="1"/>
</dbReference>
<dbReference type="EMBL" id="LN879430">
    <property type="protein sequence ID" value="CUH92157.1"/>
    <property type="molecule type" value="Genomic_DNA"/>
</dbReference>
<proteinExistence type="predicted"/>
<accession>A0A0K8J3W9</accession>
<dbReference type="SUPFAM" id="SSF158472">
    <property type="entry name" value="HAMP domain-like"/>
    <property type="match status" value="1"/>
</dbReference>
<keyword evidence="2" id="KW-0597">Phosphoprotein</keyword>
<dbReference type="InterPro" id="IPR050640">
    <property type="entry name" value="Bact_2-comp_sensor_kinase"/>
</dbReference>
<dbReference type="InterPro" id="IPR036890">
    <property type="entry name" value="HATPase_C_sf"/>
</dbReference>
<evidence type="ECO:0000256" key="5">
    <source>
        <dbReference type="SAM" id="Phobius"/>
    </source>
</evidence>
<evidence type="ECO:0000256" key="3">
    <source>
        <dbReference type="ARBA" id="ARBA00022679"/>
    </source>
</evidence>
<dbReference type="PANTHER" id="PTHR34220">
    <property type="entry name" value="SENSOR HISTIDINE KINASE YPDA"/>
    <property type="match status" value="1"/>
</dbReference>
<feature type="transmembrane region" description="Helical" evidence="5">
    <location>
        <begin position="304"/>
        <end position="325"/>
    </location>
</feature>
<evidence type="ECO:0000313" key="7">
    <source>
        <dbReference type="EMBL" id="CUH92157.1"/>
    </source>
</evidence>
<dbReference type="Pfam" id="PF06580">
    <property type="entry name" value="His_kinase"/>
    <property type="match status" value="1"/>
</dbReference>
<protein>
    <recommendedName>
        <fullName evidence="6">HAMP domain-containing protein</fullName>
    </recommendedName>
</protein>
<dbReference type="SUPFAM" id="SSF55874">
    <property type="entry name" value="ATPase domain of HSP90 chaperone/DNA topoisomerase II/histidine kinase"/>
    <property type="match status" value="1"/>
</dbReference>
<dbReference type="Pfam" id="PF00672">
    <property type="entry name" value="HAMP"/>
    <property type="match status" value="1"/>
</dbReference>
<name>A0A0K8J3W9_9FIRM</name>
<dbReference type="InterPro" id="IPR003660">
    <property type="entry name" value="HAMP_dom"/>
</dbReference>
<evidence type="ECO:0000256" key="4">
    <source>
        <dbReference type="ARBA" id="ARBA00022777"/>
    </source>
</evidence>
<organism evidence="7 8">
    <name type="scientific">Herbinix luporum</name>
    <dbReference type="NCBI Taxonomy" id="1679721"/>
    <lineage>
        <taxon>Bacteria</taxon>
        <taxon>Bacillati</taxon>
        <taxon>Bacillota</taxon>
        <taxon>Clostridia</taxon>
        <taxon>Lachnospirales</taxon>
        <taxon>Lachnospiraceae</taxon>
        <taxon>Herbinix</taxon>
    </lineage>
</organism>
<dbReference type="GO" id="GO:0000155">
    <property type="term" value="F:phosphorelay sensor kinase activity"/>
    <property type="evidence" value="ECO:0007669"/>
    <property type="project" value="InterPro"/>
</dbReference>
<dbReference type="Pfam" id="PF02518">
    <property type="entry name" value="HATPase_c"/>
    <property type="match status" value="1"/>
</dbReference>
<dbReference type="InterPro" id="IPR010559">
    <property type="entry name" value="Sig_transdc_His_kin_internal"/>
</dbReference>
<dbReference type="AlphaFoldDB" id="A0A0K8J3W9"/>
<keyword evidence="5" id="KW-0812">Transmembrane</keyword>
<keyword evidence="5" id="KW-0472">Membrane</keyword>
<feature type="transmembrane region" description="Helical" evidence="5">
    <location>
        <begin position="20"/>
        <end position="40"/>
    </location>
</feature>
<evidence type="ECO:0000313" key="8">
    <source>
        <dbReference type="Proteomes" id="UP000196053"/>
    </source>
</evidence>
<dbReference type="OrthoDB" id="9809348at2"/>
<feature type="domain" description="HAMP" evidence="6">
    <location>
        <begin position="326"/>
        <end position="378"/>
    </location>
</feature>
<dbReference type="Proteomes" id="UP000196053">
    <property type="component" value="Chromosome I"/>
</dbReference>
<dbReference type="SMART" id="SM00304">
    <property type="entry name" value="HAMP"/>
    <property type="match status" value="1"/>
</dbReference>
<gene>
    <name evidence="7" type="ORF">SD1D_0606</name>
</gene>
<dbReference type="GO" id="GO:0016020">
    <property type="term" value="C:membrane"/>
    <property type="evidence" value="ECO:0007669"/>
    <property type="project" value="UniProtKB-SubCell"/>
</dbReference>
<evidence type="ECO:0000256" key="1">
    <source>
        <dbReference type="ARBA" id="ARBA00004370"/>
    </source>
</evidence>
<keyword evidence="8" id="KW-1185">Reference proteome</keyword>
<evidence type="ECO:0000259" key="6">
    <source>
        <dbReference type="PROSITE" id="PS50885"/>
    </source>
</evidence>
<dbReference type="Gene3D" id="3.30.565.10">
    <property type="entry name" value="Histidine kinase-like ATPase, C-terminal domain"/>
    <property type="match status" value="1"/>
</dbReference>
<dbReference type="RefSeq" id="WP_058257551.1">
    <property type="nucleotide sequence ID" value="NZ_JANWKB010000067.1"/>
</dbReference>
<comment type="subcellular location">
    <subcellularLocation>
        <location evidence="1">Membrane</location>
    </subcellularLocation>
</comment>
<dbReference type="InterPro" id="IPR003594">
    <property type="entry name" value="HATPase_dom"/>
</dbReference>
<sequence>MKKSRQWFKRQKLNIKFTILIGMIIFIPVCGIFSLIFHNLKDNNSKQAISNLKYTMTQIHGVVQKTVELCNTSTQVFLNYQKLSEFLLLLERKETLETIDLLEFKDDIEILENIVNSNPYLYQIRVYAKTNDFPEIYPILFHHKRMEEFDWYSTYQSGQWQFDYTDVMSYNSVNTSEHTMGLITNLNDYEYGDIAVIEVAVRMEEVFDSIFQSSNQEWCGFVDKEGRIYSGCEEECIWESHKEELIRQILNHGKGNDVDEQYFETKLLNKKVVVGILPIEELEGNFVRIVSMEDSIKNVWKNQILFMIGLVFAFLCLVALINIVVKALLKRFYYILDTISKIQDGDLSLRINRYGSDEMGQLGHEIDIMLDTIERLMNENLARELLMKNSEIKALQNQINVHFIYNVLESIKMMAEIDEKYEISDAVTSLGKLLRYGMKFSSKNVTVEQEIEYIRNYLDLINLRFDFEIILAINIPQFIYKQEIPKMTLQPIVENAIYHGIEELAEDSSIYIKGYVEGEDILIEITDSGKGMNQATIEQLQKKIAGEIESGGGSGNGIGLKNVQDRIRISFGPRYGISLYSKEHCYTKVVVRLPITNREVKGNE</sequence>
<evidence type="ECO:0000256" key="2">
    <source>
        <dbReference type="ARBA" id="ARBA00022553"/>
    </source>
</evidence>
<dbReference type="PANTHER" id="PTHR34220:SF7">
    <property type="entry name" value="SENSOR HISTIDINE KINASE YPDA"/>
    <property type="match status" value="1"/>
</dbReference>
<dbReference type="KEGG" id="hsd:SD1D_0606"/>
<reference evidence="8" key="1">
    <citation type="submission" date="2015-09" db="EMBL/GenBank/DDBJ databases">
        <authorList>
            <person name="Wibberg D."/>
        </authorList>
    </citation>
    <scope>NUCLEOTIDE SEQUENCE [LARGE SCALE GENOMIC DNA]</scope>
    <source>
        <strain evidence="8">SD1D</strain>
    </source>
</reference>
<keyword evidence="3" id="KW-0808">Transferase</keyword>